<dbReference type="EMBL" id="KZ559520">
    <property type="protein sequence ID" value="PLN83240.1"/>
    <property type="molecule type" value="Genomic_DNA"/>
</dbReference>
<organism evidence="3 4">
    <name type="scientific">Aspergillus taichungensis</name>
    <dbReference type="NCBI Taxonomy" id="482145"/>
    <lineage>
        <taxon>Eukaryota</taxon>
        <taxon>Fungi</taxon>
        <taxon>Dikarya</taxon>
        <taxon>Ascomycota</taxon>
        <taxon>Pezizomycotina</taxon>
        <taxon>Eurotiomycetes</taxon>
        <taxon>Eurotiomycetidae</taxon>
        <taxon>Eurotiales</taxon>
        <taxon>Aspergillaceae</taxon>
        <taxon>Aspergillus</taxon>
        <taxon>Aspergillus subgen. Circumdati</taxon>
    </lineage>
</organism>
<proteinExistence type="predicted"/>
<gene>
    <name evidence="3" type="ORF">BDW42DRAFT_165014</name>
</gene>
<reference evidence="4" key="1">
    <citation type="submission" date="2017-12" db="EMBL/GenBank/DDBJ databases">
        <authorList>
            <consortium name="DOE Joint Genome Institute"/>
            <person name="Mondo S.J."/>
            <person name="Kjaerbolling I."/>
            <person name="Vesth T.C."/>
            <person name="Frisvad J.C."/>
            <person name="Nybo J.L."/>
            <person name="Theobald S."/>
            <person name="Kuo A."/>
            <person name="Bowyer P."/>
            <person name="Matsuda Y."/>
            <person name="Lyhne E.K."/>
            <person name="Kogle M.E."/>
            <person name="Clum A."/>
            <person name="Lipzen A."/>
            <person name="Salamov A."/>
            <person name="Ngan C.Y."/>
            <person name="Daum C."/>
            <person name="Chiniquy J."/>
            <person name="Barry K."/>
            <person name="LaButti K."/>
            <person name="Haridas S."/>
            <person name="Simmons B.A."/>
            <person name="Magnuson J.K."/>
            <person name="Mortensen U.H."/>
            <person name="Larsen T.O."/>
            <person name="Grigoriev I.V."/>
            <person name="Baker S.E."/>
            <person name="Andersen M.R."/>
            <person name="Nordberg H.P."/>
            <person name="Cantor M.N."/>
            <person name="Hua S.X."/>
        </authorList>
    </citation>
    <scope>NUCLEOTIDE SEQUENCE [LARGE SCALE GENOMIC DNA]</scope>
    <source>
        <strain evidence="4">IBT 19404</strain>
    </source>
</reference>
<dbReference type="PANTHER" id="PTHR28029:SF1">
    <property type="entry name" value="PROTEIN ILM1"/>
    <property type="match status" value="1"/>
</dbReference>
<keyword evidence="1" id="KW-0472">Membrane</keyword>
<evidence type="ECO:0000313" key="4">
    <source>
        <dbReference type="Proteomes" id="UP000235023"/>
    </source>
</evidence>
<keyword evidence="1" id="KW-0812">Transmembrane</keyword>
<accession>A0A2J5I0R5</accession>
<protein>
    <submittedName>
        <fullName evidence="3">Increased loss of mitochondrial DNA protein 1</fullName>
    </submittedName>
</protein>
<feature type="transmembrane region" description="Helical" evidence="1">
    <location>
        <begin position="176"/>
        <end position="194"/>
    </location>
</feature>
<dbReference type="Pfam" id="PF10311">
    <property type="entry name" value="Ilm1"/>
    <property type="match status" value="1"/>
</dbReference>
<keyword evidence="2" id="KW-0732">Signal</keyword>
<evidence type="ECO:0000313" key="3">
    <source>
        <dbReference type="EMBL" id="PLN83240.1"/>
    </source>
</evidence>
<feature type="chain" id="PRO_5014359764" evidence="2">
    <location>
        <begin position="28"/>
        <end position="213"/>
    </location>
</feature>
<feature type="transmembrane region" description="Helical" evidence="1">
    <location>
        <begin position="121"/>
        <end position="141"/>
    </location>
</feature>
<dbReference type="PANTHER" id="PTHR28029">
    <property type="entry name" value="PROTEIN ILM1"/>
    <property type="match status" value="1"/>
</dbReference>
<name>A0A2J5I0R5_9EURO</name>
<dbReference type="OrthoDB" id="5299849at2759"/>
<sequence length="213" mass="23472">MALISSKTLIKAHALCLFILAVYLTRSPEVITNSDVVFMLGEVLRIDAAPSLSISQSPFAACGILLIAEALVDLILVSKVPPLNEVVAMAEAARQHSPVPVAGAMRTNPFLTRLATMYSEIWTLLSASRFCLFFAVSFFIYQSKPAAWGVGTTPTVGYGTATEAVSGLDHLKSRVIFTYGFMEMMFWLWIYLTLRDERQEIATRIVDGDRQAQ</sequence>
<keyword evidence="1" id="KW-1133">Transmembrane helix</keyword>
<dbReference type="InterPro" id="IPR018815">
    <property type="entry name" value="Incr_loss_mito_DNA_1"/>
</dbReference>
<evidence type="ECO:0000256" key="1">
    <source>
        <dbReference type="SAM" id="Phobius"/>
    </source>
</evidence>
<feature type="signal peptide" evidence="2">
    <location>
        <begin position="1"/>
        <end position="27"/>
    </location>
</feature>
<dbReference type="AlphaFoldDB" id="A0A2J5I0R5"/>
<keyword evidence="4" id="KW-1185">Reference proteome</keyword>
<dbReference type="Proteomes" id="UP000235023">
    <property type="component" value="Unassembled WGS sequence"/>
</dbReference>
<evidence type="ECO:0000256" key="2">
    <source>
        <dbReference type="SAM" id="SignalP"/>
    </source>
</evidence>